<evidence type="ECO:0000256" key="1">
    <source>
        <dbReference type="SAM" id="Phobius"/>
    </source>
</evidence>
<feature type="transmembrane region" description="Helical" evidence="1">
    <location>
        <begin position="6"/>
        <end position="26"/>
    </location>
</feature>
<evidence type="ECO:0000313" key="3">
    <source>
        <dbReference type="Proteomes" id="UP000307999"/>
    </source>
</evidence>
<comment type="caution">
    <text evidence="2">The sequence shown here is derived from an EMBL/GenBank/DDBJ whole genome shotgun (WGS) entry which is preliminary data.</text>
</comment>
<dbReference type="Proteomes" id="UP000307999">
    <property type="component" value="Unassembled WGS sequence"/>
</dbReference>
<reference evidence="2 3" key="1">
    <citation type="submission" date="2019-04" db="EMBL/GenBank/DDBJ databases">
        <title>Thalassotalea guangxiensis sp. nov., isolated from sediment of the coastal wetland.</title>
        <authorList>
            <person name="Zheng S."/>
            <person name="Zhang D."/>
        </authorList>
    </citation>
    <scope>NUCLEOTIDE SEQUENCE [LARGE SCALE GENOMIC DNA]</scope>
    <source>
        <strain evidence="2 3">ZS-4</strain>
    </source>
</reference>
<keyword evidence="3" id="KW-1185">Reference proteome</keyword>
<organism evidence="2 3">
    <name type="scientific">Thalassotalea mangrovi</name>
    <dbReference type="NCBI Taxonomy" id="2572245"/>
    <lineage>
        <taxon>Bacteria</taxon>
        <taxon>Pseudomonadati</taxon>
        <taxon>Pseudomonadota</taxon>
        <taxon>Gammaproteobacteria</taxon>
        <taxon>Alteromonadales</taxon>
        <taxon>Colwelliaceae</taxon>
        <taxon>Thalassotalea</taxon>
    </lineage>
</organism>
<dbReference type="OrthoDB" id="6228378at2"/>
<sequence>MALWLSVTVLCLGAIGLMLVIVGALFSAIDALGKKRYLFGWLNFLFLPAIAYCALYWREAQYPARLTFGGIALLLLTGALILANEVL</sequence>
<feature type="transmembrane region" description="Helical" evidence="1">
    <location>
        <begin position="63"/>
        <end position="83"/>
    </location>
</feature>
<keyword evidence="1" id="KW-0472">Membrane</keyword>
<accession>A0A4U1BAL1</accession>
<proteinExistence type="predicted"/>
<protein>
    <submittedName>
        <fullName evidence="2">Uncharacterized protein</fullName>
    </submittedName>
</protein>
<keyword evidence="1" id="KW-1133">Transmembrane helix</keyword>
<feature type="transmembrane region" description="Helical" evidence="1">
    <location>
        <begin position="38"/>
        <end position="57"/>
    </location>
</feature>
<dbReference type="AlphaFoldDB" id="A0A4U1BAL1"/>
<dbReference type="EMBL" id="SWDB01000001">
    <property type="protein sequence ID" value="TKB47883.1"/>
    <property type="molecule type" value="Genomic_DNA"/>
</dbReference>
<dbReference type="RefSeq" id="WP_136734072.1">
    <property type="nucleotide sequence ID" value="NZ_SWDB01000001.1"/>
</dbReference>
<keyword evidence="1" id="KW-0812">Transmembrane</keyword>
<name>A0A4U1BAL1_9GAMM</name>
<evidence type="ECO:0000313" key="2">
    <source>
        <dbReference type="EMBL" id="TKB47883.1"/>
    </source>
</evidence>
<gene>
    <name evidence="2" type="ORF">E8M12_00300</name>
</gene>